<reference evidence="3" key="1">
    <citation type="submission" date="2017-09" db="EMBL/GenBank/DDBJ databases">
        <title>Depth-based differentiation of microbial function through sediment-hosted aquifers and enrichment of novel symbionts in the deep terrestrial subsurface.</title>
        <authorList>
            <person name="Probst A.J."/>
            <person name="Ladd B."/>
            <person name="Jarett J.K."/>
            <person name="Geller-Mcgrath D.E."/>
            <person name="Sieber C.M.K."/>
            <person name="Emerson J.B."/>
            <person name="Anantharaman K."/>
            <person name="Thomas B.C."/>
            <person name="Malmstrom R."/>
            <person name="Stieglmeier M."/>
            <person name="Klingl A."/>
            <person name="Woyke T."/>
            <person name="Ryan C.M."/>
            <person name="Banfield J.F."/>
        </authorList>
    </citation>
    <scope>NUCLEOTIDE SEQUENCE [LARGE SCALE GENOMIC DNA]</scope>
</reference>
<comment type="caution">
    <text evidence="2">The sequence shown here is derived from an EMBL/GenBank/DDBJ whole genome shotgun (WGS) entry which is preliminary data.</text>
</comment>
<evidence type="ECO:0000313" key="3">
    <source>
        <dbReference type="Proteomes" id="UP000228528"/>
    </source>
</evidence>
<keyword evidence="1" id="KW-0812">Transmembrane</keyword>
<sequence length="123" mass="13905">MKQTNAIRLGIIIVLILIVGGVFFFLRHDKTPDQVLQEDDSTSDSMDMSEAFVVNIQKALPYDHPVSASTYQPTPQYDKQTPSFFAIPCAKLPPIGDVPIVCRVRFEFWTDTYSNIDSYLADE</sequence>
<proteinExistence type="predicted"/>
<feature type="transmembrane region" description="Helical" evidence="1">
    <location>
        <begin position="6"/>
        <end position="26"/>
    </location>
</feature>
<feature type="non-terminal residue" evidence="2">
    <location>
        <position position="123"/>
    </location>
</feature>
<evidence type="ECO:0000256" key="1">
    <source>
        <dbReference type="SAM" id="Phobius"/>
    </source>
</evidence>
<dbReference type="AlphaFoldDB" id="A0A2M6NZR2"/>
<keyword evidence="1" id="KW-1133">Transmembrane helix</keyword>
<accession>A0A2M6NZR2</accession>
<protein>
    <submittedName>
        <fullName evidence="2">Uncharacterized protein</fullName>
    </submittedName>
</protein>
<evidence type="ECO:0000313" key="2">
    <source>
        <dbReference type="EMBL" id="PIR76956.1"/>
    </source>
</evidence>
<keyword evidence="1" id="KW-0472">Membrane</keyword>
<dbReference type="EMBL" id="PFBW01000213">
    <property type="protein sequence ID" value="PIR76956.1"/>
    <property type="molecule type" value="Genomic_DNA"/>
</dbReference>
<dbReference type="Proteomes" id="UP000228528">
    <property type="component" value="Unassembled WGS sequence"/>
</dbReference>
<gene>
    <name evidence="2" type="ORF">COU30_05100</name>
</gene>
<name>A0A2M6NZR2_9BACT</name>
<organism evidence="2 3">
    <name type="scientific">Candidatus Magasanikbacteria bacterium CG10_big_fil_rev_8_21_14_0_10_38_6</name>
    <dbReference type="NCBI Taxonomy" id="1974647"/>
    <lineage>
        <taxon>Bacteria</taxon>
        <taxon>Candidatus Magasanikiibacteriota</taxon>
    </lineage>
</organism>